<protein>
    <recommendedName>
        <fullName evidence="4">Lipoprotein</fullName>
    </recommendedName>
</protein>
<name>A0A1G5Z6N6_9HYPH</name>
<evidence type="ECO:0000313" key="3">
    <source>
        <dbReference type="Proteomes" id="UP000198588"/>
    </source>
</evidence>
<gene>
    <name evidence="2" type="ORF">SAMN02927914_04319</name>
</gene>
<feature type="chain" id="PRO_5011735085" description="Lipoprotein" evidence="1">
    <location>
        <begin position="22"/>
        <end position="168"/>
    </location>
</feature>
<dbReference type="PROSITE" id="PS51257">
    <property type="entry name" value="PROKAR_LIPOPROTEIN"/>
    <property type="match status" value="1"/>
</dbReference>
<accession>A0A1G5Z6N6</accession>
<dbReference type="Proteomes" id="UP000198588">
    <property type="component" value="Unassembled WGS sequence"/>
</dbReference>
<keyword evidence="1" id="KW-0732">Signal</keyword>
<feature type="signal peptide" evidence="1">
    <location>
        <begin position="1"/>
        <end position="21"/>
    </location>
</feature>
<proteinExistence type="predicted"/>
<dbReference type="AlphaFoldDB" id="A0A1G5Z6N6"/>
<evidence type="ECO:0008006" key="4">
    <source>
        <dbReference type="Google" id="ProtNLM"/>
    </source>
</evidence>
<evidence type="ECO:0000256" key="1">
    <source>
        <dbReference type="SAM" id="SignalP"/>
    </source>
</evidence>
<dbReference type="OrthoDB" id="8078790at2"/>
<reference evidence="2 3" key="1">
    <citation type="submission" date="2016-10" db="EMBL/GenBank/DDBJ databases">
        <authorList>
            <person name="de Groot N.N."/>
        </authorList>
    </citation>
    <scope>NUCLEOTIDE SEQUENCE [LARGE SCALE GENOMIC DNA]</scope>
    <source>
        <strain evidence="2 3">CGMCC 1.12097</strain>
    </source>
</reference>
<dbReference type="EMBL" id="FMXM01000014">
    <property type="protein sequence ID" value="SDA90266.1"/>
    <property type="molecule type" value="Genomic_DNA"/>
</dbReference>
<evidence type="ECO:0000313" key="2">
    <source>
        <dbReference type="EMBL" id="SDA90266.1"/>
    </source>
</evidence>
<sequence length="168" mass="17209">MRNTMLVLATLTLAACQSAPEAPHPALEPAMNPATIPSQTGLDAAAVSPGSAILDQSATITPPAKDVPKKYAAFSGLWAGRLEGTYEAELAVQSVSSRGNVTVTYAWGNLGDNNPGEAAGAGRIVGTVLKLGRLPNGADVSFMMMPDGTLAGTYSLAGQTYTGAFIRQ</sequence>
<dbReference type="RefSeq" id="WP_091582100.1">
    <property type="nucleotide sequence ID" value="NZ_FMXM01000014.1"/>
</dbReference>
<organism evidence="2 3">
    <name type="scientific">Mesorhizobium qingshengii</name>
    <dbReference type="NCBI Taxonomy" id="1165689"/>
    <lineage>
        <taxon>Bacteria</taxon>
        <taxon>Pseudomonadati</taxon>
        <taxon>Pseudomonadota</taxon>
        <taxon>Alphaproteobacteria</taxon>
        <taxon>Hyphomicrobiales</taxon>
        <taxon>Phyllobacteriaceae</taxon>
        <taxon>Mesorhizobium</taxon>
    </lineage>
</organism>